<name>A0A956LZQ1_UNCEI</name>
<evidence type="ECO:0000313" key="2">
    <source>
        <dbReference type="Proteomes" id="UP000697710"/>
    </source>
</evidence>
<gene>
    <name evidence="1" type="ORF">KC729_13580</name>
</gene>
<dbReference type="Proteomes" id="UP000697710">
    <property type="component" value="Unassembled WGS sequence"/>
</dbReference>
<reference evidence="1" key="1">
    <citation type="submission" date="2020-04" db="EMBL/GenBank/DDBJ databases">
        <authorList>
            <person name="Zhang T."/>
        </authorList>
    </citation>
    <scope>NUCLEOTIDE SEQUENCE</scope>
    <source>
        <strain evidence="1">HKST-UBA01</strain>
    </source>
</reference>
<organism evidence="1 2">
    <name type="scientific">Eiseniibacteriota bacterium</name>
    <dbReference type="NCBI Taxonomy" id="2212470"/>
    <lineage>
        <taxon>Bacteria</taxon>
        <taxon>Candidatus Eiseniibacteriota</taxon>
    </lineage>
</organism>
<comment type="caution">
    <text evidence="1">The sequence shown here is derived from an EMBL/GenBank/DDBJ whole genome shotgun (WGS) entry which is preliminary data.</text>
</comment>
<evidence type="ECO:0000313" key="1">
    <source>
        <dbReference type="EMBL" id="MCA9728715.1"/>
    </source>
</evidence>
<protein>
    <submittedName>
        <fullName evidence="1">Uncharacterized protein</fullName>
    </submittedName>
</protein>
<accession>A0A956LZQ1</accession>
<proteinExistence type="predicted"/>
<reference evidence="1" key="2">
    <citation type="journal article" date="2021" name="Microbiome">
        <title>Successional dynamics and alternative stable states in a saline activated sludge microbial community over 9 years.</title>
        <authorList>
            <person name="Wang Y."/>
            <person name="Ye J."/>
            <person name="Ju F."/>
            <person name="Liu L."/>
            <person name="Boyd J.A."/>
            <person name="Deng Y."/>
            <person name="Parks D.H."/>
            <person name="Jiang X."/>
            <person name="Yin X."/>
            <person name="Woodcroft B.J."/>
            <person name="Tyson G.W."/>
            <person name="Hugenholtz P."/>
            <person name="Polz M.F."/>
            <person name="Zhang T."/>
        </authorList>
    </citation>
    <scope>NUCLEOTIDE SEQUENCE</scope>
    <source>
        <strain evidence="1">HKST-UBA01</strain>
    </source>
</reference>
<sequence length="212" mass="22741">MRTPTHSPRSPLAGQFRLRRPGVSAGPLGPTLLLLVALLSAAVADASASDRELSDAMALGPLATGDVNISSRITTGNNIGLTVYNDGFIGTNLANRNPSLEYPLGSNIEHLVRAGVWIGGLNARGDTLVSTSTVAGRAGSRDFTSEFVPVTGITELSLLPNSRYFSRDARSEQDFRFSFADTAAFTRDTEDHRPLDVQIDVETLLFSFEPFD</sequence>
<dbReference type="EMBL" id="JAGQHR010000457">
    <property type="protein sequence ID" value="MCA9728715.1"/>
    <property type="molecule type" value="Genomic_DNA"/>
</dbReference>
<feature type="non-terminal residue" evidence="1">
    <location>
        <position position="212"/>
    </location>
</feature>
<dbReference type="AlphaFoldDB" id="A0A956LZQ1"/>